<dbReference type="CDD" id="cd00085">
    <property type="entry name" value="HNHc"/>
    <property type="match status" value="1"/>
</dbReference>
<feature type="domain" description="HNH nuclease" evidence="1">
    <location>
        <begin position="58"/>
        <end position="112"/>
    </location>
</feature>
<protein>
    <submittedName>
        <fullName evidence="2">HNHc domain containing protein</fullName>
    </submittedName>
</protein>
<evidence type="ECO:0000259" key="1">
    <source>
        <dbReference type="SMART" id="SM00507"/>
    </source>
</evidence>
<reference evidence="2" key="1">
    <citation type="submission" date="2020-04" db="EMBL/GenBank/DDBJ databases">
        <authorList>
            <person name="Chiriac C."/>
            <person name="Salcher M."/>
            <person name="Ghai R."/>
            <person name="Kavagutti S V."/>
        </authorList>
    </citation>
    <scope>NUCLEOTIDE SEQUENCE</scope>
</reference>
<name>A0A6J5KTM7_9CAUD</name>
<organism evidence="2">
    <name type="scientific">uncultured Caudovirales phage</name>
    <dbReference type="NCBI Taxonomy" id="2100421"/>
    <lineage>
        <taxon>Viruses</taxon>
        <taxon>Duplodnaviria</taxon>
        <taxon>Heunggongvirae</taxon>
        <taxon>Uroviricota</taxon>
        <taxon>Caudoviricetes</taxon>
        <taxon>Peduoviridae</taxon>
        <taxon>Maltschvirus</taxon>
        <taxon>Maltschvirus maltsch</taxon>
    </lineage>
</organism>
<dbReference type="InterPro" id="IPR003615">
    <property type="entry name" value="HNH_nuc"/>
</dbReference>
<sequence>MRTYQCLSCSKEHKYRGVNFANKYCDNKCQKDFEYKQFITEWKKGLQDGVNKNAPSKHLYRYVLDKQDGKCLLCGIDSWNGSAIVLELDHKDGNHTNNTEKNLRCLCPNCHSQTDTYKNKNKGSGRASRKKIV</sequence>
<evidence type="ECO:0000313" key="2">
    <source>
        <dbReference type="EMBL" id="CAB4124576.1"/>
    </source>
</evidence>
<dbReference type="SMART" id="SM00507">
    <property type="entry name" value="HNHc"/>
    <property type="match status" value="1"/>
</dbReference>
<accession>A0A6J5KTM7</accession>
<dbReference type="EMBL" id="LR796187">
    <property type="protein sequence ID" value="CAB4124576.1"/>
    <property type="molecule type" value="Genomic_DNA"/>
</dbReference>
<evidence type="ECO:0000313" key="3">
    <source>
        <dbReference type="EMBL" id="CAB5208772.1"/>
    </source>
</evidence>
<dbReference type="EMBL" id="LR798231">
    <property type="protein sequence ID" value="CAB5208772.1"/>
    <property type="molecule type" value="Genomic_DNA"/>
</dbReference>
<gene>
    <name evidence="3" type="ORF">UFOVP181_161</name>
    <name evidence="2" type="ORF">UFOVP57_1</name>
</gene>
<proteinExistence type="predicted"/>